<gene>
    <name evidence="1" type="ORF">C8J48_0959</name>
</gene>
<dbReference type="Gene3D" id="1.10.246.150">
    <property type="match status" value="1"/>
</dbReference>
<dbReference type="EMBL" id="PZZP01000001">
    <property type="protein sequence ID" value="PTM58377.1"/>
    <property type="molecule type" value="Genomic_DNA"/>
</dbReference>
<dbReference type="AlphaFoldDB" id="A0A2T4Z932"/>
<dbReference type="InterPro" id="IPR053746">
    <property type="entry name" value="Viral_HT_Connector_Assembly"/>
</dbReference>
<evidence type="ECO:0000313" key="1">
    <source>
        <dbReference type="EMBL" id="PTM58377.1"/>
    </source>
</evidence>
<dbReference type="InterPro" id="IPR021146">
    <property type="entry name" value="Phage_gp6-like_head-tail"/>
</dbReference>
<accession>A0A2T4Z932</accession>
<keyword evidence="2" id="KW-1185">Reference proteome</keyword>
<comment type="caution">
    <text evidence="1">The sequence shown here is derived from an EMBL/GenBank/DDBJ whole genome shotgun (WGS) entry which is preliminary data.</text>
</comment>
<dbReference type="OrthoDB" id="2408702at2"/>
<dbReference type="Proteomes" id="UP000241639">
    <property type="component" value="Unassembled WGS sequence"/>
</dbReference>
<sequence>MTVAELKRLLRISAEDTENDDYFSAVLPLAMDHARDYCNQDFRDADGNDDFPGGVRLGIAKLIEYQMNKAAGVQSYTLARESTTWAASASGLPQEVEALWNPHRGVYFV</sequence>
<name>A0A2T4Z932_9BACL</name>
<organism evidence="1 2">
    <name type="scientific">Desmospora activa DSM 45169</name>
    <dbReference type="NCBI Taxonomy" id="1121389"/>
    <lineage>
        <taxon>Bacteria</taxon>
        <taxon>Bacillati</taxon>
        <taxon>Bacillota</taxon>
        <taxon>Bacilli</taxon>
        <taxon>Bacillales</taxon>
        <taxon>Thermoactinomycetaceae</taxon>
        <taxon>Desmospora</taxon>
    </lineage>
</organism>
<evidence type="ECO:0000313" key="2">
    <source>
        <dbReference type="Proteomes" id="UP000241639"/>
    </source>
</evidence>
<reference evidence="1 2" key="1">
    <citation type="submission" date="2018-04" db="EMBL/GenBank/DDBJ databases">
        <title>Genomic Encyclopedia of Archaeal and Bacterial Type Strains, Phase II (KMG-II): from individual species to whole genera.</title>
        <authorList>
            <person name="Goeker M."/>
        </authorList>
    </citation>
    <scope>NUCLEOTIDE SEQUENCE [LARGE SCALE GENOMIC DNA]</scope>
    <source>
        <strain evidence="1 2">DSM 45169</strain>
    </source>
</reference>
<dbReference type="RefSeq" id="WP_107725189.1">
    <property type="nucleotide sequence ID" value="NZ_PZZP01000001.1"/>
</dbReference>
<proteinExistence type="predicted"/>
<dbReference type="Pfam" id="PF05135">
    <property type="entry name" value="Phage_connect_1"/>
    <property type="match status" value="1"/>
</dbReference>
<protein>
    <submittedName>
        <fullName evidence="1">Gp6-like head-tail connector protein</fullName>
    </submittedName>
</protein>